<dbReference type="Gene3D" id="3.30.70.1060">
    <property type="entry name" value="Dimeric alpha+beta barrel"/>
    <property type="match status" value="1"/>
</dbReference>
<evidence type="ECO:0000313" key="4">
    <source>
        <dbReference type="Proteomes" id="UP000608890"/>
    </source>
</evidence>
<reference evidence="3" key="2">
    <citation type="submission" date="2020-09" db="EMBL/GenBank/DDBJ databases">
        <authorList>
            <person name="Sun Q."/>
            <person name="Zhou Y."/>
        </authorList>
    </citation>
    <scope>NUCLEOTIDE SEQUENCE</scope>
    <source>
        <strain evidence="3">CGMCC 4.7312</strain>
    </source>
</reference>
<dbReference type="InterPro" id="IPR005545">
    <property type="entry name" value="YCII"/>
</dbReference>
<dbReference type="PANTHER" id="PTHR35174">
    <property type="entry name" value="BLL7171 PROTEIN-RELATED"/>
    <property type="match status" value="1"/>
</dbReference>
<dbReference type="Proteomes" id="UP000608890">
    <property type="component" value="Unassembled WGS sequence"/>
</dbReference>
<organism evidence="3 4">
    <name type="scientific">Micromonospora sonchi</name>
    <dbReference type="NCBI Taxonomy" id="1763543"/>
    <lineage>
        <taxon>Bacteria</taxon>
        <taxon>Bacillati</taxon>
        <taxon>Actinomycetota</taxon>
        <taxon>Actinomycetes</taxon>
        <taxon>Micromonosporales</taxon>
        <taxon>Micromonosporaceae</taxon>
        <taxon>Micromonospora</taxon>
    </lineage>
</organism>
<comment type="caution">
    <text evidence="3">The sequence shown here is derived from an EMBL/GenBank/DDBJ whole genome shotgun (WGS) entry which is preliminary data.</text>
</comment>
<dbReference type="Pfam" id="PF03795">
    <property type="entry name" value="YCII"/>
    <property type="match status" value="1"/>
</dbReference>
<feature type="domain" description="YCII-related" evidence="2">
    <location>
        <begin position="7"/>
        <end position="120"/>
    </location>
</feature>
<evidence type="ECO:0000313" key="3">
    <source>
        <dbReference type="EMBL" id="GGM21139.1"/>
    </source>
</evidence>
<keyword evidence="4" id="KW-1185">Reference proteome</keyword>
<dbReference type="EMBL" id="BMNB01000001">
    <property type="protein sequence ID" value="GGM21139.1"/>
    <property type="molecule type" value="Genomic_DNA"/>
</dbReference>
<dbReference type="InterPro" id="IPR011008">
    <property type="entry name" value="Dimeric_a/b-barrel"/>
</dbReference>
<reference evidence="3" key="1">
    <citation type="journal article" date="2014" name="Int. J. Syst. Evol. Microbiol.">
        <title>Complete genome sequence of Corynebacterium casei LMG S-19264T (=DSM 44701T), isolated from a smear-ripened cheese.</title>
        <authorList>
            <consortium name="US DOE Joint Genome Institute (JGI-PGF)"/>
            <person name="Walter F."/>
            <person name="Albersmeier A."/>
            <person name="Kalinowski J."/>
            <person name="Ruckert C."/>
        </authorList>
    </citation>
    <scope>NUCLEOTIDE SEQUENCE</scope>
    <source>
        <strain evidence="3">CGMCC 4.7312</strain>
    </source>
</reference>
<evidence type="ECO:0000256" key="1">
    <source>
        <dbReference type="ARBA" id="ARBA00007689"/>
    </source>
</evidence>
<dbReference type="AlphaFoldDB" id="A0A917WPH4"/>
<sequence length="130" mass="14415">MEGTRPMRFMLMHKLDENKPELWQPDQAFIARMGAFIAEANQAGVLLAGEGLRPSSVDAGRITVTDGKKTVTDGPFAETKELIAGFALLQVRDKAEAMQWGQRFVDVFVEAGFDLEVDVRRVTEMEDLAA</sequence>
<gene>
    <name evidence="3" type="ORF">GCM10011608_02210</name>
</gene>
<evidence type="ECO:0000259" key="2">
    <source>
        <dbReference type="Pfam" id="PF03795"/>
    </source>
</evidence>
<name>A0A917WPH4_9ACTN</name>
<proteinExistence type="inferred from homology"/>
<protein>
    <recommendedName>
        <fullName evidence="2">YCII-related domain-containing protein</fullName>
    </recommendedName>
</protein>
<accession>A0A917WPH4</accession>
<dbReference type="SUPFAM" id="SSF54909">
    <property type="entry name" value="Dimeric alpha+beta barrel"/>
    <property type="match status" value="1"/>
</dbReference>
<comment type="similarity">
    <text evidence="1">Belongs to the YciI family.</text>
</comment>